<dbReference type="PANTHER" id="PTHR43649">
    <property type="entry name" value="ARABINOSE-BINDING PROTEIN-RELATED"/>
    <property type="match status" value="1"/>
</dbReference>
<comment type="caution">
    <text evidence="9">The sequence shown here is derived from an EMBL/GenBank/DDBJ whole genome shotgun (WGS) entry which is preliminary data.</text>
</comment>
<keyword evidence="6" id="KW-0564">Palmitate</keyword>
<evidence type="ECO:0000256" key="3">
    <source>
        <dbReference type="ARBA" id="ARBA00022475"/>
    </source>
</evidence>
<organism evidence="9 10">
    <name type="scientific">Variovorax paradoxus</name>
    <dbReference type="NCBI Taxonomy" id="34073"/>
    <lineage>
        <taxon>Bacteria</taxon>
        <taxon>Pseudomonadati</taxon>
        <taxon>Pseudomonadota</taxon>
        <taxon>Betaproteobacteria</taxon>
        <taxon>Burkholderiales</taxon>
        <taxon>Comamonadaceae</taxon>
        <taxon>Variovorax</taxon>
    </lineage>
</organism>
<dbReference type="Gene3D" id="3.40.190.10">
    <property type="entry name" value="Periplasmic binding protein-like II"/>
    <property type="match status" value="2"/>
</dbReference>
<proteinExistence type="inferred from homology"/>
<dbReference type="Proteomes" id="UP000035170">
    <property type="component" value="Unassembled WGS sequence"/>
</dbReference>
<evidence type="ECO:0000256" key="7">
    <source>
        <dbReference type="ARBA" id="ARBA00023288"/>
    </source>
</evidence>
<keyword evidence="5" id="KW-0472">Membrane</keyword>
<keyword evidence="10" id="KW-1185">Reference proteome</keyword>
<keyword evidence="7" id="KW-0449">Lipoprotein</keyword>
<dbReference type="AlphaFoldDB" id="A0A0H2M4K0"/>
<reference evidence="9 10" key="1">
    <citation type="submission" date="2015-03" db="EMBL/GenBank/DDBJ databases">
        <title>Genome sequence of Variovorax paradoxus TBEA6.</title>
        <authorList>
            <person name="Poehlein A."/>
            <person name="Schuldes J."/>
            <person name="Wuebbeler J.H."/>
            <person name="Hiessl S."/>
            <person name="Steinbuechel A."/>
            <person name="Daniel R."/>
        </authorList>
    </citation>
    <scope>NUCLEOTIDE SEQUENCE [LARGE SCALE GENOMIC DNA]</scope>
    <source>
        <strain evidence="9 10">TBEA6</strain>
    </source>
</reference>
<evidence type="ECO:0000256" key="6">
    <source>
        <dbReference type="ARBA" id="ARBA00023139"/>
    </source>
</evidence>
<dbReference type="CDD" id="cd13585">
    <property type="entry name" value="PBP2_TMBP_like"/>
    <property type="match status" value="1"/>
</dbReference>
<accession>A0A0H2M4K0</accession>
<name>A0A0H2M4K0_VARPD</name>
<evidence type="ECO:0000256" key="8">
    <source>
        <dbReference type="SAM" id="SignalP"/>
    </source>
</evidence>
<dbReference type="SUPFAM" id="SSF53850">
    <property type="entry name" value="Periplasmic binding protein-like II"/>
    <property type="match status" value="1"/>
</dbReference>
<evidence type="ECO:0000256" key="4">
    <source>
        <dbReference type="ARBA" id="ARBA00022729"/>
    </source>
</evidence>
<keyword evidence="3" id="KW-1003">Cell membrane</keyword>
<feature type="chain" id="PRO_5002596768" evidence="8">
    <location>
        <begin position="36"/>
        <end position="442"/>
    </location>
</feature>
<dbReference type="GO" id="GO:0042597">
    <property type="term" value="C:periplasmic space"/>
    <property type="evidence" value="ECO:0007669"/>
    <property type="project" value="UniProtKB-SubCell"/>
</dbReference>
<evidence type="ECO:0000313" key="9">
    <source>
        <dbReference type="EMBL" id="KLN57344.1"/>
    </source>
</evidence>
<evidence type="ECO:0000256" key="2">
    <source>
        <dbReference type="ARBA" id="ARBA00008520"/>
    </source>
</evidence>
<protein>
    <submittedName>
        <fullName evidence="9">Putative ABC transporter-binding protein</fullName>
    </submittedName>
</protein>
<dbReference type="InterPro" id="IPR050490">
    <property type="entry name" value="Bact_solute-bd_prot1"/>
</dbReference>
<evidence type="ECO:0000256" key="1">
    <source>
        <dbReference type="ARBA" id="ARBA00004418"/>
    </source>
</evidence>
<dbReference type="PATRIC" id="fig|34073.19.peg.1451"/>
<dbReference type="PANTHER" id="PTHR43649:SF33">
    <property type="entry name" value="POLYGALACTURONAN_RHAMNOGALACTURONAN-BINDING PROTEIN YTCQ"/>
    <property type="match status" value="1"/>
</dbReference>
<dbReference type="Pfam" id="PF01547">
    <property type="entry name" value="SBP_bac_1"/>
    <property type="match status" value="1"/>
</dbReference>
<feature type="signal peptide" evidence="8">
    <location>
        <begin position="1"/>
        <end position="35"/>
    </location>
</feature>
<dbReference type="RefSeq" id="WP_047783887.1">
    <property type="nucleotide sequence ID" value="NZ_JZWI01000007.1"/>
</dbReference>
<keyword evidence="4 8" id="KW-0732">Signal</keyword>
<dbReference type="EMBL" id="JZWI01000007">
    <property type="protein sequence ID" value="KLN57344.1"/>
    <property type="molecule type" value="Genomic_DNA"/>
</dbReference>
<gene>
    <name evidence="9" type="ORF">VPARA_14240</name>
</gene>
<sequence length="442" mass="47894">MSQAFRHPGTRPSARATVRAVALLVAASCAGAAFAQEFNWKKHQGKTLTFLANNNPVANALLKHKADFEQQTGMTLKVDSYQEQQMRQRLVTVMNSRSDEVDVFMSLPSREGMQFAKAGWYADLSELVKTASAKDYDFADLSGGMLKDATYEKQLTGIPMNVEGPVLYYRKDLFQKCGVTLPRSLPELEAVAAKLKSCEPGVTPFVSRGLKPALPFTYSVFLHNMGGQYMKDGKSQLCSKEGQASLALYAKLLKDYGPPGVVNYSFYQISSLYREGKAAMAFESSNELRNVMDGGARLKDTAVAVLPAGPGGSHPTVIGWTMSVSAHSKNKEAAWYFVQWATSPAVQARLALDGVAPPRSAVAKSPGYKAWTDEQPVRAEWVAAVNELARTGTSEVGYPIVANPASRDFIGQAATELLLGQKTPAQACADADKQLDALIAKD</sequence>
<evidence type="ECO:0000256" key="5">
    <source>
        <dbReference type="ARBA" id="ARBA00023136"/>
    </source>
</evidence>
<comment type="subcellular location">
    <subcellularLocation>
        <location evidence="1">Periplasm</location>
    </subcellularLocation>
</comment>
<evidence type="ECO:0000313" key="10">
    <source>
        <dbReference type="Proteomes" id="UP000035170"/>
    </source>
</evidence>
<dbReference type="InterPro" id="IPR006059">
    <property type="entry name" value="SBP"/>
</dbReference>
<comment type="similarity">
    <text evidence="2">Belongs to the bacterial solute-binding protein 1 family.</text>
</comment>